<keyword evidence="8 13" id="KW-0472">Membrane</keyword>
<dbReference type="InterPro" id="IPR050516">
    <property type="entry name" value="Olfactory_GPCR"/>
</dbReference>
<sequence length="329" mass="38249">MSFFSPAYREEDTGCFMDKQNDGNISYFMIQGFSDFDQMQIPIFTVLLMVYFIILMSNLTVLVVILVDSHLHTPMYMFLINLSFLDISFTSNIVPHLLYSLITQQWYISFMDCMIQMYFLLSFFCTDFILLASMAYDRYVAVCHPLLYVFHMSQKRCTFFVSAAWIIGFLDPTSYVVLISKFSFCTSNIIDHFFCDLAPLLKLSCSDTFQIEVLNYVESALVTLNSFVLTVISYIFIISAILNIKSAEGRHKAFSTCTSHLTCVIIFYSTIISLYIRPISTYAPKQDQFFALLYIVLIPLLNPFIYTLKNKEFQAAVRKLRRSRLSFYR</sequence>
<feature type="transmembrane region" description="Helical" evidence="13">
    <location>
        <begin position="157"/>
        <end position="178"/>
    </location>
</feature>
<keyword evidence="11 12" id="KW-0807">Transducer</keyword>
<name>A0A8J0T6L4_XENLA</name>
<feature type="transmembrane region" description="Helical" evidence="13">
    <location>
        <begin position="43"/>
        <end position="67"/>
    </location>
</feature>
<evidence type="ECO:0000256" key="2">
    <source>
        <dbReference type="ARBA" id="ARBA00022475"/>
    </source>
</evidence>
<keyword evidence="15" id="KW-1185">Reference proteome</keyword>
<dbReference type="PRINTS" id="PR00237">
    <property type="entry name" value="GPCRRHODOPSN"/>
</dbReference>
<feature type="domain" description="G-protein coupled receptors family 1 profile" evidence="14">
    <location>
        <begin position="57"/>
        <end position="306"/>
    </location>
</feature>
<feature type="transmembrane region" description="Helical" evidence="13">
    <location>
        <begin position="220"/>
        <end position="242"/>
    </location>
</feature>
<evidence type="ECO:0000256" key="7">
    <source>
        <dbReference type="ARBA" id="ARBA00023040"/>
    </source>
</evidence>
<dbReference type="Gene3D" id="1.20.1070.10">
    <property type="entry name" value="Rhodopsin 7-helix transmembrane proteins"/>
    <property type="match status" value="1"/>
</dbReference>
<dbReference type="PRINTS" id="PR00245">
    <property type="entry name" value="OLFACTORYR"/>
</dbReference>
<dbReference type="GO" id="GO:0005886">
    <property type="term" value="C:plasma membrane"/>
    <property type="evidence" value="ECO:0007669"/>
    <property type="project" value="UniProtKB-SubCell"/>
</dbReference>
<dbReference type="SUPFAM" id="SSF81321">
    <property type="entry name" value="Family A G protein-coupled receptor-like"/>
    <property type="match status" value="1"/>
</dbReference>
<dbReference type="Proteomes" id="UP000186698">
    <property type="component" value="Chromosome 7L"/>
</dbReference>
<dbReference type="CDD" id="cd13954">
    <property type="entry name" value="7tmA_OR"/>
    <property type="match status" value="1"/>
</dbReference>
<dbReference type="InterPro" id="IPR000276">
    <property type="entry name" value="GPCR_Rhodpsn"/>
</dbReference>
<dbReference type="KEGG" id="xla:108695731"/>
<accession>A0A8J0T6L4</accession>
<keyword evidence="2 13" id="KW-1003">Cell membrane</keyword>
<dbReference type="Pfam" id="PF13853">
    <property type="entry name" value="7tm_4"/>
    <property type="match status" value="1"/>
</dbReference>
<evidence type="ECO:0000256" key="5">
    <source>
        <dbReference type="ARBA" id="ARBA00022725"/>
    </source>
</evidence>
<evidence type="ECO:0000256" key="3">
    <source>
        <dbReference type="ARBA" id="ARBA00022606"/>
    </source>
</evidence>
<evidence type="ECO:0000256" key="6">
    <source>
        <dbReference type="ARBA" id="ARBA00022989"/>
    </source>
</evidence>
<dbReference type="AlphaFoldDB" id="A0A8J0T6L4"/>
<dbReference type="GO" id="GO:0004984">
    <property type="term" value="F:olfactory receptor activity"/>
    <property type="evidence" value="ECO:0000318"/>
    <property type="project" value="GO_Central"/>
</dbReference>
<evidence type="ECO:0000313" key="16">
    <source>
        <dbReference type="RefSeq" id="XP_018080192.1"/>
    </source>
</evidence>
<keyword evidence="10" id="KW-0325">Glycoprotein</keyword>
<keyword evidence="7 12" id="KW-0297">G-protein coupled receptor</keyword>
<dbReference type="InterPro" id="IPR000725">
    <property type="entry name" value="Olfact_rcpt"/>
</dbReference>
<dbReference type="GeneID" id="108695731"/>
<dbReference type="FunFam" id="1.20.1070.10:FF:000010">
    <property type="entry name" value="Olfactory receptor"/>
    <property type="match status" value="1"/>
</dbReference>
<gene>
    <name evidence="16" type="primary">LOC108695731</name>
</gene>
<keyword evidence="4 12" id="KW-0812">Transmembrane</keyword>
<evidence type="ECO:0000256" key="4">
    <source>
        <dbReference type="ARBA" id="ARBA00022692"/>
    </source>
</evidence>
<evidence type="ECO:0000256" key="8">
    <source>
        <dbReference type="ARBA" id="ARBA00023136"/>
    </source>
</evidence>
<evidence type="ECO:0000256" key="9">
    <source>
        <dbReference type="ARBA" id="ARBA00023170"/>
    </source>
</evidence>
<evidence type="ECO:0000256" key="10">
    <source>
        <dbReference type="ARBA" id="ARBA00023180"/>
    </source>
</evidence>
<feature type="transmembrane region" description="Helical" evidence="13">
    <location>
        <begin position="114"/>
        <end position="136"/>
    </location>
</feature>
<keyword evidence="3 13" id="KW-0716">Sensory transduction</keyword>
<evidence type="ECO:0000256" key="11">
    <source>
        <dbReference type="ARBA" id="ARBA00023224"/>
    </source>
</evidence>
<evidence type="ECO:0000259" key="14">
    <source>
        <dbReference type="PROSITE" id="PS50262"/>
    </source>
</evidence>
<dbReference type="RefSeq" id="XP_018080192.1">
    <property type="nucleotide sequence ID" value="XM_018224703.1"/>
</dbReference>
<feature type="transmembrane region" description="Helical" evidence="13">
    <location>
        <begin position="288"/>
        <end position="308"/>
    </location>
</feature>
<evidence type="ECO:0000256" key="12">
    <source>
        <dbReference type="RuleBase" id="RU000688"/>
    </source>
</evidence>
<keyword evidence="6 13" id="KW-1133">Transmembrane helix</keyword>
<dbReference type="InterPro" id="IPR017452">
    <property type="entry name" value="GPCR_Rhodpsn_7TM"/>
</dbReference>
<organism evidence="15 16">
    <name type="scientific">Xenopus laevis</name>
    <name type="common">African clawed frog</name>
    <dbReference type="NCBI Taxonomy" id="8355"/>
    <lineage>
        <taxon>Eukaryota</taxon>
        <taxon>Metazoa</taxon>
        <taxon>Chordata</taxon>
        <taxon>Craniata</taxon>
        <taxon>Vertebrata</taxon>
        <taxon>Euteleostomi</taxon>
        <taxon>Amphibia</taxon>
        <taxon>Batrachia</taxon>
        <taxon>Anura</taxon>
        <taxon>Pipoidea</taxon>
        <taxon>Pipidae</taxon>
        <taxon>Xenopodinae</taxon>
        <taxon>Xenopus</taxon>
        <taxon>Xenopus</taxon>
    </lineage>
</organism>
<dbReference type="OrthoDB" id="5967130at2759"/>
<dbReference type="PROSITE" id="PS50262">
    <property type="entry name" value="G_PROTEIN_RECEP_F1_2"/>
    <property type="match status" value="1"/>
</dbReference>
<evidence type="ECO:0000313" key="15">
    <source>
        <dbReference type="Proteomes" id="UP000186698"/>
    </source>
</evidence>
<dbReference type="PROSITE" id="PS00237">
    <property type="entry name" value="G_PROTEIN_RECEP_F1_1"/>
    <property type="match status" value="1"/>
</dbReference>
<feature type="transmembrane region" description="Helical" evidence="13">
    <location>
        <begin position="79"/>
        <end position="102"/>
    </location>
</feature>
<comment type="similarity">
    <text evidence="12">Belongs to the G-protein coupled receptor 1 family.</text>
</comment>
<keyword evidence="9 12" id="KW-0675">Receptor</keyword>
<protein>
    <recommendedName>
        <fullName evidence="13">Olfactory receptor</fullName>
    </recommendedName>
</protein>
<evidence type="ECO:0000256" key="1">
    <source>
        <dbReference type="ARBA" id="ARBA00004651"/>
    </source>
</evidence>
<dbReference type="PANTHER" id="PTHR26452">
    <property type="entry name" value="OLFACTORY RECEPTOR"/>
    <property type="match status" value="1"/>
</dbReference>
<reference evidence="16" key="1">
    <citation type="submission" date="2025-08" db="UniProtKB">
        <authorList>
            <consortium name="RefSeq"/>
        </authorList>
    </citation>
    <scope>IDENTIFICATION</scope>
    <source>
        <strain evidence="16">J_2021</strain>
        <tissue evidence="16">Erythrocytes</tissue>
    </source>
</reference>
<proteinExistence type="inferred from homology"/>
<keyword evidence="5 13" id="KW-0552">Olfaction</keyword>
<comment type="subcellular location">
    <subcellularLocation>
        <location evidence="1 13">Cell membrane</location>
        <topology evidence="1 13">Multi-pass membrane protein</topology>
    </subcellularLocation>
</comment>
<dbReference type="GO" id="GO:0004930">
    <property type="term" value="F:G protein-coupled receptor activity"/>
    <property type="evidence" value="ECO:0007669"/>
    <property type="project" value="UniProtKB-KW"/>
</dbReference>
<evidence type="ECO:0000256" key="13">
    <source>
        <dbReference type="RuleBase" id="RU363047"/>
    </source>
</evidence>
<dbReference type="GO" id="GO:0005549">
    <property type="term" value="F:odorant binding"/>
    <property type="evidence" value="ECO:0000318"/>
    <property type="project" value="GO_Central"/>
</dbReference>
<feature type="transmembrane region" description="Helical" evidence="13">
    <location>
        <begin position="254"/>
        <end position="276"/>
    </location>
</feature>